<organism evidence="2 3">
    <name type="scientific">Thalassolituus pacificus</name>
    <dbReference type="NCBI Taxonomy" id="2975440"/>
    <lineage>
        <taxon>Bacteria</taxon>
        <taxon>Pseudomonadati</taxon>
        <taxon>Pseudomonadota</taxon>
        <taxon>Gammaproteobacteria</taxon>
        <taxon>Oceanospirillales</taxon>
        <taxon>Oceanospirillaceae</taxon>
        <taxon>Thalassolituus</taxon>
    </lineage>
</organism>
<dbReference type="AlphaFoldDB" id="A0A9X3AGP4"/>
<evidence type="ECO:0000313" key="2">
    <source>
        <dbReference type="EMBL" id="MCT7359387.1"/>
    </source>
</evidence>
<sequence>MFYLLHNPLVLALGVSLLLHLLLLAAPLQRAVQPTELMPVLRLSLQAALPVQTVPDNKPHQHLPEQLATPAAENPATENPAAPAVPDKAQETSESAEPQLTSPPLLRLPAGTMDAISEQPLQSAPFDPRLRRQLNAVRSERQRPQRDFIESGEAGSLAPQQLRVGDHCFLYSEKDALDEDSFDVWSPVNCVQ</sequence>
<dbReference type="RefSeq" id="WP_260976247.1">
    <property type="nucleotide sequence ID" value="NZ_JAOANI010000015.1"/>
</dbReference>
<reference evidence="2" key="2">
    <citation type="submission" date="2022-08" db="EMBL/GenBank/DDBJ databases">
        <authorList>
            <person name="Dong C."/>
        </authorList>
    </citation>
    <scope>NUCLEOTIDE SEQUENCE</scope>
    <source>
        <strain evidence="2">59MF3M-4</strain>
    </source>
</reference>
<gene>
    <name evidence="2" type="ORF">NYR02_10170</name>
</gene>
<reference evidence="2" key="1">
    <citation type="journal article" date="2022" name="Front. Microbiol.">
        <title>Genome-based taxonomic rearrangement of Oceanobacter-related bacteria including the description of Thalassolituus hydrocarbonoclasticus sp. nov. and Thalassolituus pacificus sp. nov. and emended description of the genus Thalassolituus.</title>
        <authorList>
            <person name="Dong C."/>
            <person name="Wei L."/>
            <person name="Wang J."/>
            <person name="Lai Q."/>
            <person name="Huang Z."/>
            <person name="Shao Z."/>
        </authorList>
    </citation>
    <scope>NUCLEOTIDE SEQUENCE</scope>
    <source>
        <strain evidence="2">59MF3M-4</strain>
    </source>
</reference>
<protein>
    <submittedName>
        <fullName evidence="2">Uncharacterized protein</fullName>
    </submittedName>
</protein>
<evidence type="ECO:0000256" key="1">
    <source>
        <dbReference type="SAM" id="MobiDB-lite"/>
    </source>
</evidence>
<name>A0A9X3AGP4_9GAMM</name>
<feature type="compositionally biased region" description="Low complexity" evidence="1">
    <location>
        <begin position="71"/>
        <end position="84"/>
    </location>
</feature>
<evidence type="ECO:0000313" key="3">
    <source>
        <dbReference type="Proteomes" id="UP001147830"/>
    </source>
</evidence>
<feature type="compositionally biased region" description="Polar residues" evidence="1">
    <location>
        <begin position="92"/>
        <end position="102"/>
    </location>
</feature>
<feature type="region of interest" description="Disordered" evidence="1">
    <location>
        <begin position="71"/>
        <end position="108"/>
    </location>
</feature>
<dbReference type="Proteomes" id="UP001147830">
    <property type="component" value="Unassembled WGS sequence"/>
</dbReference>
<comment type="caution">
    <text evidence="2">The sequence shown here is derived from an EMBL/GenBank/DDBJ whole genome shotgun (WGS) entry which is preliminary data.</text>
</comment>
<accession>A0A9X3AGP4</accession>
<proteinExistence type="predicted"/>
<dbReference type="EMBL" id="JAOANI010000015">
    <property type="protein sequence ID" value="MCT7359387.1"/>
    <property type="molecule type" value="Genomic_DNA"/>
</dbReference>
<keyword evidence="3" id="KW-1185">Reference proteome</keyword>